<name>A0A8X7BVL5_9ARAC</name>
<gene>
    <name evidence="2" type="ORF">TNIN_180281</name>
</gene>
<comment type="caution">
    <text evidence="2">The sequence shown here is derived from an EMBL/GenBank/DDBJ whole genome shotgun (WGS) entry which is preliminary data.</text>
</comment>
<feature type="region of interest" description="Disordered" evidence="1">
    <location>
        <begin position="1"/>
        <end position="21"/>
    </location>
</feature>
<sequence length="66" mass="7569">MDKEGACSNSGEKREDVKPKVALRESTNLGIESLDADRERHASIYRDLRAQIESYNFIPEQRKMEG</sequence>
<evidence type="ECO:0000256" key="1">
    <source>
        <dbReference type="SAM" id="MobiDB-lite"/>
    </source>
</evidence>
<dbReference type="Proteomes" id="UP000886998">
    <property type="component" value="Unassembled WGS sequence"/>
</dbReference>
<proteinExistence type="predicted"/>
<reference evidence="2" key="1">
    <citation type="submission" date="2020-08" db="EMBL/GenBank/DDBJ databases">
        <title>Multicomponent nature underlies the extraordinary mechanical properties of spider dragline silk.</title>
        <authorList>
            <person name="Kono N."/>
            <person name="Nakamura H."/>
            <person name="Mori M."/>
            <person name="Yoshida Y."/>
            <person name="Ohtoshi R."/>
            <person name="Malay A.D."/>
            <person name="Moran D.A.P."/>
            <person name="Tomita M."/>
            <person name="Numata K."/>
            <person name="Arakawa K."/>
        </authorList>
    </citation>
    <scope>NUCLEOTIDE SEQUENCE</scope>
</reference>
<protein>
    <submittedName>
        <fullName evidence="2">Uncharacterized protein</fullName>
    </submittedName>
</protein>
<organism evidence="2 3">
    <name type="scientific">Trichonephila inaurata madagascariensis</name>
    <dbReference type="NCBI Taxonomy" id="2747483"/>
    <lineage>
        <taxon>Eukaryota</taxon>
        <taxon>Metazoa</taxon>
        <taxon>Ecdysozoa</taxon>
        <taxon>Arthropoda</taxon>
        <taxon>Chelicerata</taxon>
        <taxon>Arachnida</taxon>
        <taxon>Araneae</taxon>
        <taxon>Araneomorphae</taxon>
        <taxon>Entelegynae</taxon>
        <taxon>Araneoidea</taxon>
        <taxon>Nephilidae</taxon>
        <taxon>Trichonephila</taxon>
        <taxon>Trichonephila inaurata</taxon>
    </lineage>
</organism>
<dbReference type="EMBL" id="BMAV01004157">
    <property type="protein sequence ID" value="GFY44267.1"/>
    <property type="molecule type" value="Genomic_DNA"/>
</dbReference>
<dbReference type="AlphaFoldDB" id="A0A8X7BVL5"/>
<keyword evidence="3" id="KW-1185">Reference proteome</keyword>
<evidence type="ECO:0000313" key="3">
    <source>
        <dbReference type="Proteomes" id="UP000886998"/>
    </source>
</evidence>
<accession>A0A8X7BVL5</accession>
<evidence type="ECO:0000313" key="2">
    <source>
        <dbReference type="EMBL" id="GFY44267.1"/>
    </source>
</evidence>